<dbReference type="Proteomes" id="UP001064632">
    <property type="component" value="Chromosome"/>
</dbReference>
<accession>A0ABY6BE86</accession>
<proteinExistence type="predicted"/>
<evidence type="ECO:0000313" key="2">
    <source>
        <dbReference type="EMBL" id="UXI68348.1"/>
    </source>
</evidence>
<dbReference type="RefSeq" id="WP_261695308.1">
    <property type="nucleotide sequence ID" value="NZ_CP104694.1"/>
</dbReference>
<evidence type="ECO:0000256" key="1">
    <source>
        <dbReference type="SAM" id="MobiDB-lite"/>
    </source>
</evidence>
<evidence type="ECO:0000313" key="3">
    <source>
        <dbReference type="Proteomes" id="UP001064632"/>
    </source>
</evidence>
<sequence length="121" mass="12395">MSDMPAPEHFAGFTASVSTAPDNPVLAARQAVLADHGQEVREALAQLPPELGDRLLREPASAELVSGIAQVVDQRGRVSADISHGAGLDRQWLDGAPAGAAPAVAAADEWNSPAPRGSTPA</sequence>
<reference evidence="2" key="1">
    <citation type="submission" date="2022-09" db="EMBL/GenBank/DDBJ databases">
        <title>Tahibacter sp. nov., isolated from a fresh water.</title>
        <authorList>
            <person name="Baek J.H."/>
            <person name="Lee J.K."/>
            <person name="Kim J.M."/>
            <person name="Jeon C.O."/>
        </authorList>
    </citation>
    <scope>NUCLEOTIDE SEQUENCE</scope>
    <source>
        <strain evidence="2">W38</strain>
    </source>
</reference>
<feature type="region of interest" description="Disordered" evidence="1">
    <location>
        <begin position="99"/>
        <end position="121"/>
    </location>
</feature>
<protein>
    <submittedName>
        <fullName evidence="2">Uncharacterized protein</fullName>
    </submittedName>
</protein>
<name>A0ABY6BE86_9GAMM</name>
<gene>
    <name evidence="2" type="ORF">N4264_01470</name>
</gene>
<organism evidence="2 3">
    <name type="scientific">Tahibacter amnicola</name>
    <dbReference type="NCBI Taxonomy" id="2976241"/>
    <lineage>
        <taxon>Bacteria</taxon>
        <taxon>Pseudomonadati</taxon>
        <taxon>Pseudomonadota</taxon>
        <taxon>Gammaproteobacteria</taxon>
        <taxon>Lysobacterales</taxon>
        <taxon>Rhodanobacteraceae</taxon>
        <taxon>Tahibacter</taxon>
    </lineage>
</organism>
<dbReference type="EMBL" id="CP104694">
    <property type="protein sequence ID" value="UXI68348.1"/>
    <property type="molecule type" value="Genomic_DNA"/>
</dbReference>
<keyword evidence="3" id="KW-1185">Reference proteome</keyword>